<comment type="caution">
    <text evidence="2">The sequence shown here is derived from an EMBL/GenBank/DDBJ whole genome shotgun (WGS) entry which is preliminary data.</text>
</comment>
<sequence length="152" mass="17031">MRWTGQEPVISSAFNEAANQPAKKQRDYKPRRQGTRRSDVSPVTLRLTADERVRLEELAAGMTLSAYIRACVFAEEEKRRKRRPKDTVADKKALAECLALLGQSRMASNLNQLAYHANVGALVVDDEVKAQINESYEAITEMRALLIAALND</sequence>
<protein>
    <recommendedName>
        <fullName evidence="3">MobC family plasmid mobilization relaxosome protein</fullName>
    </recommendedName>
</protein>
<reference evidence="2" key="1">
    <citation type="submission" date="2020-02" db="EMBL/GenBank/DDBJ databases">
        <title>Delineation of the pyrene-degrading pathway in Roseobacter clade bacteria by genomic analysis.</title>
        <authorList>
            <person name="Zhou H."/>
            <person name="Wang H."/>
        </authorList>
    </citation>
    <scope>NUCLEOTIDE SEQUENCE</scope>
    <source>
        <strain evidence="2">PrR005</strain>
    </source>
</reference>
<gene>
    <name evidence="2" type="ORF">G0P99_10315</name>
</gene>
<proteinExistence type="predicted"/>
<dbReference type="AlphaFoldDB" id="A0A6B2NTY7"/>
<dbReference type="RefSeq" id="WP_164129456.1">
    <property type="nucleotide sequence ID" value="NZ_JAAGOX010000012.1"/>
</dbReference>
<evidence type="ECO:0000313" key="2">
    <source>
        <dbReference type="EMBL" id="NDW45355.1"/>
    </source>
</evidence>
<dbReference type="EMBL" id="JAAGOX010000012">
    <property type="protein sequence ID" value="NDW45355.1"/>
    <property type="molecule type" value="Genomic_DNA"/>
</dbReference>
<evidence type="ECO:0000256" key="1">
    <source>
        <dbReference type="SAM" id="MobiDB-lite"/>
    </source>
</evidence>
<organism evidence="2">
    <name type="scientific">Ruegeria sp. PrR005</name>
    <dbReference type="NCBI Taxonomy" id="2706882"/>
    <lineage>
        <taxon>Bacteria</taxon>
        <taxon>Pseudomonadati</taxon>
        <taxon>Pseudomonadota</taxon>
        <taxon>Alphaproteobacteria</taxon>
        <taxon>Rhodobacterales</taxon>
        <taxon>Roseobacteraceae</taxon>
        <taxon>Ruegeria</taxon>
    </lineage>
</organism>
<name>A0A6B2NTY7_9RHOB</name>
<accession>A0A6B2NTY7</accession>
<evidence type="ECO:0008006" key="3">
    <source>
        <dbReference type="Google" id="ProtNLM"/>
    </source>
</evidence>
<feature type="region of interest" description="Disordered" evidence="1">
    <location>
        <begin position="1"/>
        <end position="43"/>
    </location>
</feature>